<organism evidence="1 2">
    <name type="scientific">Methylomonas albis</name>
    <dbReference type="NCBI Taxonomy" id="1854563"/>
    <lineage>
        <taxon>Bacteria</taxon>
        <taxon>Pseudomonadati</taxon>
        <taxon>Pseudomonadota</taxon>
        <taxon>Gammaproteobacteria</taxon>
        <taxon>Methylococcales</taxon>
        <taxon>Methylococcaceae</taxon>
        <taxon>Methylomonas</taxon>
    </lineage>
</organism>
<dbReference type="Proteomes" id="UP000652176">
    <property type="component" value="Unassembled WGS sequence"/>
</dbReference>
<proteinExistence type="predicted"/>
<dbReference type="RefSeq" id="WP_192376292.1">
    <property type="nucleotide sequence ID" value="NZ_CAJHIV010000001.1"/>
</dbReference>
<comment type="caution">
    <text evidence="1">The sequence shown here is derived from an EMBL/GenBank/DDBJ whole genome shotgun (WGS) entry which is preliminary data.</text>
</comment>
<name>A0ABR9D4M1_9GAMM</name>
<dbReference type="EMBL" id="JACXSS010000001">
    <property type="protein sequence ID" value="MBD9358053.1"/>
    <property type="molecule type" value="Genomic_DNA"/>
</dbReference>
<reference evidence="1 2" key="1">
    <citation type="submission" date="2020-09" db="EMBL/GenBank/DDBJ databases">
        <title>Methylomonas albis sp. nov. and Methylomonas fluvii sp. nov.: Two cold-adapted methanotrophs from the River Elbe and an amended description of Methylovulum psychrotolerans strain Eb1.</title>
        <authorList>
            <person name="Bussmann I.K."/>
            <person name="Klings K.-W."/>
            <person name="Warnstedt J."/>
            <person name="Hoppert M."/>
            <person name="Saborowski A."/>
            <person name="Horn F."/>
            <person name="Liebner S."/>
        </authorList>
    </citation>
    <scope>NUCLEOTIDE SEQUENCE [LARGE SCALE GENOMIC DNA]</scope>
    <source>
        <strain evidence="1 2">EbA</strain>
    </source>
</reference>
<keyword evidence="2" id="KW-1185">Reference proteome</keyword>
<accession>A0ABR9D4M1</accession>
<protein>
    <submittedName>
        <fullName evidence="1">Uncharacterized protein</fullName>
    </submittedName>
</protein>
<evidence type="ECO:0000313" key="1">
    <source>
        <dbReference type="EMBL" id="MBD9358053.1"/>
    </source>
</evidence>
<gene>
    <name evidence="1" type="ORF">IE877_19625</name>
</gene>
<sequence>MFFVNPTFNPTVAPAIPHLQKLRLTNCALPKARAKINENLITNTVFPSLKADTLKTLLKPEKTGITIFPAG</sequence>
<evidence type="ECO:0000313" key="2">
    <source>
        <dbReference type="Proteomes" id="UP000652176"/>
    </source>
</evidence>